<protein>
    <submittedName>
        <fullName evidence="2">Uncharacterized protein</fullName>
    </submittedName>
</protein>
<dbReference type="Proteomes" id="UP000288168">
    <property type="component" value="Unassembled WGS sequence"/>
</dbReference>
<evidence type="ECO:0000256" key="1">
    <source>
        <dbReference type="SAM" id="MobiDB-lite"/>
    </source>
</evidence>
<evidence type="ECO:0000313" key="3">
    <source>
        <dbReference type="Proteomes" id="UP000288168"/>
    </source>
</evidence>
<feature type="compositionally biased region" description="Polar residues" evidence="1">
    <location>
        <begin position="89"/>
        <end position="107"/>
    </location>
</feature>
<keyword evidence="3" id="KW-1185">Reference proteome</keyword>
<accession>A0A428QR36</accession>
<dbReference type="AlphaFoldDB" id="A0A428QR36"/>
<organism evidence="2 3">
    <name type="scientific">Fusarium duplospermum</name>
    <dbReference type="NCBI Taxonomy" id="1325734"/>
    <lineage>
        <taxon>Eukaryota</taxon>
        <taxon>Fungi</taxon>
        <taxon>Dikarya</taxon>
        <taxon>Ascomycota</taxon>
        <taxon>Pezizomycotina</taxon>
        <taxon>Sordariomycetes</taxon>
        <taxon>Hypocreomycetidae</taxon>
        <taxon>Hypocreales</taxon>
        <taxon>Nectriaceae</taxon>
        <taxon>Fusarium</taxon>
        <taxon>Fusarium solani species complex</taxon>
    </lineage>
</organism>
<gene>
    <name evidence="2" type="ORF">CEP54_003104</name>
</gene>
<feature type="compositionally biased region" description="Gly residues" evidence="1">
    <location>
        <begin position="229"/>
        <end position="239"/>
    </location>
</feature>
<feature type="compositionally biased region" description="Polar residues" evidence="1">
    <location>
        <begin position="142"/>
        <end position="153"/>
    </location>
</feature>
<comment type="caution">
    <text evidence="2">The sequence shown here is derived from an EMBL/GenBank/DDBJ whole genome shotgun (WGS) entry which is preliminary data.</text>
</comment>
<feature type="compositionally biased region" description="Basic and acidic residues" evidence="1">
    <location>
        <begin position="108"/>
        <end position="140"/>
    </location>
</feature>
<name>A0A428QR36_9HYPO</name>
<evidence type="ECO:0000313" key="2">
    <source>
        <dbReference type="EMBL" id="RSL67726.1"/>
    </source>
</evidence>
<dbReference type="EMBL" id="NKCI01000019">
    <property type="protein sequence ID" value="RSL67726.1"/>
    <property type="molecule type" value="Genomic_DNA"/>
</dbReference>
<feature type="region of interest" description="Disordered" evidence="1">
    <location>
        <begin position="210"/>
        <end position="239"/>
    </location>
</feature>
<dbReference type="OrthoDB" id="5101600at2759"/>
<sequence>MTRPSDTHRDTSRRERRSRGKGQTPQHHQQPQPSASQAQYQQLPQQQQHQHTNSYASSSGYAATGGHGGYATPQGQYETPGYDAHGYPQTPSTPRAHQGSAPDSQYSPDRDNTRVRIRGHRDDPEDPALRTESFVREGNKNRVASSRSSQSGRAIQKKKEDRARTVIDEFNAAYTDAAYTDAAYTDAAYTDAVYTDAAYGPANPLTNQYNSASGQYNVDPYDPNCGDGPNYGGSSYGGD</sequence>
<feature type="compositionally biased region" description="Basic and acidic residues" evidence="1">
    <location>
        <begin position="1"/>
        <end position="13"/>
    </location>
</feature>
<feature type="region of interest" description="Disordered" evidence="1">
    <location>
        <begin position="1"/>
        <end position="162"/>
    </location>
</feature>
<proteinExistence type="predicted"/>
<reference evidence="2 3" key="1">
    <citation type="submission" date="2017-06" db="EMBL/GenBank/DDBJ databases">
        <title>Comparative genomic analysis of Ambrosia Fusariam Clade fungi.</title>
        <authorList>
            <person name="Stajich J.E."/>
            <person name="Carrillo J."/>
            <person name="Kijimoto T."/>
            <person name="Eskalen A."/>
            <person name="O'Donnell K."/>
            <person name="Kasson M."/>
        </authorList>
    </citation>
    <scope>NUCLEOTIDE SEQUENCE [LARGE SCALE GENOMIC DNA]</scope>
    <source>
        <strain evidence="2 3">NRRL62584</strain>
    </source>
</reference>
<feature type="compositionally biased region" description="Low complexity" evidence="1">
    <location>
        <begin position="23"/>
        <end position="62"/>
    </location>
</feature>